<sequence length="264" mass="30906">MKNYNTSMKLKNCNCSCHHRVNRNVIGSTPHSHIRWWDMWWVILGRLRLCFSRAGLWLRKRGEDQIAFWSKNNLLCVQDRVHDFVHNLQQSTLLEVKGVYRGNRESFSVAIHSQKTSNIVIDPRNPNYFAVRDSDEYARVYDTRKYQLDARPVNTFCPRHLIETHDVHITGLAYSHSSELLVSYNDELIYLFQKNMGIGISPLLIPHEDLQKLEEPLAYEGHRNSHTIKGVSFFGPHDEYVMSGSDCGRVYIYGRRKEPHSFVQ</sequence>
<reference evidence="1 2" key="1">
    <citation type="journal article" date="2022" name="Plant J.">
        <title>Chromosome-level genome of Camellia lanceoleosa provides a valuable resource for understanding genome evolution and self-incompatibility.</title>
        <authorList>
            <person name="Gong W."/>
            <person name="Xiao S."/>
            <person name="Wang L."/>
            <person name="Liao Z."/>
            <person name="Chang Y."/>
            <person name="Mo W."/>
            <person name="Hu G."/>
            <person name="Li W."/>
            <person name="Zhao G."/>
            <person name="Zhu H."/>
            <person name="Hu X."/>
            <person name="Ji K."/>
            <person name="Xiang X."/>
            <person name="Song Q."/>
            <person name="Yuan D."/>
            <person name="Jin S."/>
            <person name="Zhang L."/>
        </authorList>
    </citation>
    <scope>NUCLEOTIDE SEQUENCE [LARGE SCALE GENOMIC DNA]</scope>
    <source>
        <strain evidence="1">SQ_2022a</strain>
    </source>
</reference>
<organism evidence="1 2">
    <name type="scientific">Camellia lanceoleosa</name>
    <dbReference type="NCBI Taxonomy" id="1840588"/>
    <lineage>
        <taxon>Eukaryota</taxon>
        <taxon>Viridiplantae</taxon>
        <taxon>Streptophyta</taxon>
        <taxon>Embryophyta</taxon>
        <taxon>Tracheophyta</taxon>
        <taxon>Spermatophyta</taxon>
        <taxon>Magnoliopsida</taxon>
        <taxon>eudicotyledons</taxon>
        <taxon>Gunneridae</taxon>
        <taxon>Pentapetalae</taxon>
        <taxon>asterids</taxon>
        <taxon>Ericales</taxon>
        <taxon>Theaceae</taxon>
        <taxon>Camellia</taxon>
    </lineage>
</organism>
<proteinExistence type="predicted"/>
<accession>A0ACC0G338</accession>
<keyword evidence="2" id="KW-1185">Reference proteome</keyword>
<name>A0ACC0G338_9ERIC</name>
<evidence type="ECO:0000313" key="1">
    <source>
        <dbReference type="EMBL" id="KAI7994847.1"/>
    </source>
</evidence>
<dbReference type="Proteomes" id="UP001060215">
    <property type="component" value="Chromosome 12"/>
</dbReference>
<evidence type="ECO:0000313" key="2">
    <source>
        <dbReference type="Proteomes" id="UP001060215"/>
    </source>
</evidence>
<comment type="caution">
    <text evidence="1">The sequence shown here is derived from an EMBL/GenBank/DDBJ whole genome shotgun (WGS) entry which is preliminary data.</text>
</comment>
<gene>
    <name evidence="1" type="ORF">LOK49_LG11G00887</name>
</gene>
<protein>
    <submittedName>
        <fullName evidence="1">DDB1- and CUL4-associated factor 8</fullName>
    </submittedName>
</protein>
<dbReference type="EMBL" id="CM045769">
    <property type="protein sequence ID" value="KAI7994847.1"/>
    <property type="molecule type" value="Genomic_DNA"/>
</dbReference>